<gene>
    <name evidence="9" type="primary">cas1</name>
    <name evidence="10" type="ORF">BW47_08740</name>
</gene>
<protein>
    <recommendedName>
        <fullName evidence="9">CRISPR-associated endonuclease Cas1</fullName>
        <ecNumber evidence="9">3.1.-.-</ecNumber>
    </recommendedName>
</protein>
<proteinExistence type="inferred from homology"/>
<evidence type="ECO:0000256" key="3">
    <source>
        <dbReference type="ARBA" id="ARBA00022759"/>
    </source>
</evidence>
<dbReference type="Pfam" id="PF01867">
    <property type="entry name" value="Cas_Cas1"/>
    <property type="match status" value="1"/>
</dbReference>
<dbReference type="RefSeq" id="WP_012057854.1">
    <property type="nucleotide sequence ID" value="NZ_CP007389.1"/>
</dbReference>
<feature type="binding site" evidence="9">
    <location>
        <position position="221"/>
    </location>
    <ligand>
        <name>Mn(2+)</name>
        <dbReference type="ChEBI" id="CHEBI:29035"/>
    </ligand>
</feature>
<dbReference type="InterPro" id="IPR019858">
    <property type="entry name" value="CRISPR-assoc_Cas1_HMARI/TNEAP"/>
</dbReference>
<dbReference type="InterPro" id="IPR042211">
    <property type="entry name" value="CRISPR-assoc_Cas1_N"/>
</dbReference>
<keyword evidence="5 9" id="KW-0460">Magnesium</keyword>
<dbReference type="PANTHER" id="PTHR43219">
    <property type="entry name" value="CRISPR-ASSOCIATED ENDONUCLEASE CAS1"/>
    <property type="match status" value="1"/>
</dbReference>
<evidence type="ECO:0000256" key="6">
    <source>
        <dbReference type="ARBA" id="ARBA00023118"/>
    </source>
</evidence>
<feature type="binding site" evidence="9">
    <location>
        <position position="155"/>
    </location>
    <ligand>
        <name>Mn(2+)</name>
        <dbReference type="ChEBI" id="CHEBI:29035"/>
    </ligand>
</feature>
<organism evidence="10 11">
    <name type="scientific">Thermosipho melanesiensis</name>
    <dbReference type="NCBI Taxonomy" id="46541"/>
    <lineage>
        <taxon>Bacteria</taxon>
        <taxon>Thermotogati</taxon>
        <taxon>Thermotogota</taxon>
        <taxon>Thermotogae</taxon>
        <taxon>Thermotogales</taxon>
        <taxon>Fervidobacteriaceae</taxon>
        <taxon>Thermosipho</taxon>
    </lineage>
</organism>
<comment type="similarity">
    <text evidence="9">Belongs to the CRISPR-associated endonuclease Cas1 family.</text>
</comment>
<keyword evidence="1 9" id="KW-0540">Nuclease</keyword>
<feature type="binding site" evidence="9">
    <location>
        <position position="236"/>
    </location>
    <ligand>
        <name>Mn(2+)</name>
        <dbReference type="ChEBI" id="CHEBI:29035"/>
    </ligand>
</feature>
<keyword evidence="7 9" id="KW-0238">DNA-binding</keyword>
<evidence type="ECO:0000256" key="9">
    <source>
        <dbReference type="HAMAP-Rule" id="MF_01470"/>
    </source>
</evidence>
<evidence type="ECO:0000256" key="5">
    <source>
        <dbReference type="ARBA" id="ARBA00022842"/>
    </source>
</evidence>
<dbReference type="NCBIfam" id="TIGR03641">
    <property type="entry name" value="cas1_HMARI"/>
    <property type="match status" value="1"/>
</dbReference>
<dbReference type="EMBL" id="CP007389">
    <property type="protein sequence ID" value="APT74552.1"/>
    <property type="molecule type" value="Genomic_DNA"/>
</dbReference>
<dbReference type="PANTHER" id="PTHR43219:SF1">
    <property type="entry name" value="CRISPR-ASSOCIATED ENDONUCLEASE CAS1"/>
    <property type="match status" value="1"/>
</dbReference>
<keyword evidence="4 9" id="KW-0378">Hydrolase</keyword>
<reference evidence="10 11" key="1">
    <citation type="submission" date="2014-02" db="EMBL/GenBank/DDBJ databases">
        <title>Diversity of Thermotogales isolates from hydrothermal vents.</title>
        <authorList>
            <person name="Haverkamp T.H.A."/>
            <person name="Lossouarn J."/>
            <person name="Geslin C."/>
            <person name="Nesbo C.L."/>
        </authorList>
    </citation>
    <scope>NUCLEOTIDE SEQUENCE [LARGE SCALE GENOMIC DNA]</scope>
    <source>
        <strain evidence="10 11">431</strain>
    </source>
</reference>
<dbReference type="NCBIfam" id="TIGR00287">
    <property type="entry name" value="cas1"/>
    <property type="match status" value="1"/>
</dbReference>
<keyword evidence="2 9" id="KW-0479">Metal-binding</keyword>
<dbReference type="EC" id="3.1.-.-" evidence="9"/>
<comment type="subunit">
    <text evidence="9">Homodimer, forms a heterotetramer with a Cas2 homodimer.</text>
</comment>
<keyword evidence="8 9" id="KW-0464">Manganese</keyword>
<evidence type="ECO:0000256" key="8">
    <source>
        <dbReference type="ARBA" id="ARBA00023211"/>
    </source>
</evidence>
<dbReference type="Gene3D" id="3.100.10.20">
    <property type="entry name" value="CRISPR-associated endonuclease Cas1, N-terminal domain"/>
    <property type="match status" value="1"/>
</dbReference>
<dbReference type="Gene3D" id="1.20.120.920">
    <property type="entry name" value="CRISPR-associated endonuclease Cas1, C-terminal domain"/>
    <property type="match status" value="1"/>
</dbReference>
<name>A0ABM6GFZ4_9BACT</name>
<evidence type="ECO:0000256" key="2">
    <source>
        <dbReference type="ARBA" id="ARBA00022723"/>
    </source>
</evidence>
<accession>A0ABM6GFZ4</accession>
<evidence type="ECO:0000256" key="4">
    <source>
        <dbReference type="ARBA" id="ARBA00022801"/>
    </source>
</evidence>
<comment type="function">
    <text evidence="9">CRISPR (clustered regularly interspaced short palindromic repeat), is an adaptive immune system that provides protection against mobile genetic elements (viruses, transposable elements and conjugative plasmids). CRISPR clusters contain spacers, sequences complementary to antecedent mobile elements, and target invading nucleic acids. CRISPR clusters are transcribed and processed into CRISPR RNA (crRNA). Acts as a dsDNA endonuclease. Involved in the integration of spacer DNA into the CRISPR cassette.</text>
</comment>
<comment type="cofactor">
    <cofactor evidence="9">
        <name>Mg(2+)</name>
        <dbReference type="ChEBI" id="CHEBI:18420"/>
    </cofactor>
    <cofactor evidence="9">
        <name>Mn(2+)</name>
        <dbReference type="ChEBI" id="CHEBI:29035"/>
    </cofactor>
</comment>
<dbReference type="InterPro" id="IPR042206">
    <property type="entry name" value="CRISPR-assoc_Cas1_C"/>
</dbReference>
<keyword evidence="6 9" id="KW-0051">Antiviral defense</keyword>
<evidence type="ECO:0000256" key="1">
    <source>
        <dbReference type="ARBA" id="ARBA00022722"/>
    </source>
</evidence>
<evidence type="ECO:0000313" key="11">
    <source>
        <dbReference type="Proteomes" id="UP000185490"/>
    </source>
</evidence>
<keyword evidence="3 9" id="KW-0255">Endonuclease</keyword>
<evidence type="ECO:0000313" key="10">
    <source>
        <dbReference type="EMBL" id="APT74552.1"/>
    </source>
</evidence>
<keyword evidence="11" id="KW-1185">Reference proteome</keyword>
<dbReference type="InterPro" id="IPR002729">
    <property type="entry name" value="CRISPR-assoc_Cas1"/>
</dbReference>
<evidence type="ECO:0000256" key="7">
    <source>
        <dbReference type="ARBA" id="ARBA00023125"/>
    </source>
</evidence>
<dbReference type="HAMAP" id="MF_01470">
    <property type="entry name" value="Cas1"/>
    <property type="match status" value="1"/>
</dbReference>
<sequence length="328" mass="38383">METLYIFTDGELRRKNNALYLKPKDNNMKPLFVPLKSVSSLMIFSEVSMNKRFLDLLSKEGIPAFFYGYYENFIGTFYPKQVNKTGEMLVLQYKHYEDINKRLKIASEILNAAVDNMVNLLSSFKEITHTEIEYITKLKASFKKQRNIPALMAIEGNIRKVYYSAIGKIVGKKDFEFVERTKQPPKDKINALISFGNVVLYNIVLAEIYKTSLEPRISFLHEPNKRNFSLQLDISEIFKPIVVDKVVLKLINNGMIKKKDFENVKDGVYLSKEGKKKFVQELENRLEKKIFLYKDQRVTLKTVILHECYKLIRHLKGEEEYKGFVLKE</sequence>
<dbReference type="Proteomes" id="UP000185490">
    <property type="component" value="Chromosome"/>
</dbReference>